<evidence type="ECO:0000259" key="9">
    <source>
        <dbReference type="Pfam" id="PF01850"/>
    </source>
</evidence>
<keyword evidence="5 8" id="KW-0378">Hydrolase</keyword>
<accession>A0A829YFY9</accession>
<comment type="cofactor">
    <cofactor evidence="1 8">
        <name>Mg(2+)</name>
        <dbReference type="ChEBI" id="CHEBI:18420"/>
    </cofactor>
</comment>
<dbReference type="InterPro" id="IPR002716">
    <property type="entry name" value="PIN_dom"/>
</dbReference>
<feature type="binding site" evidence="8">
    <location>
        <position position="7"/>
    </location>
    <ligand>
        <name>Mg(2+)</name>
        <dbReference type="ChEBI" id="CHEBI:18420"/>
    </ligand>
</feature>
<dbReference type="InterPro" id="IPR022907">
    <property type="entry name" value="VapC_family"/>
</dbReference>
<dbReference type="Proteomes" id="UP000445000">
    <property type="component" value="Unassembled WGS sequence"/>
</dbReference>
<feature type="binding site" evidence="8">
    <location>
        <position position="97"/>
    </location>
    <ligand>
        <name>Mg(2+)</name>
        <dbReference type="ChEBI" id="CHEBI:18420"/>
    </ligand>
</feature>
<dbReference type="EMBL" id="BLJN01000003">
    <property type="protein sequence ID" value="GFE81516.1"/>
    <property type="molecule type" value="Genomic_DNA"/>
</dbReference>
<proteinExistence type="inferred from homology"/>
<evidence type="ECO:0000256" key="3">
    <source>
        <dbReference type="ARBA" id="ARBA00022722"/>
    </source>
</evidence>
<gene>
    <name evidence="10" type="primary">vapC_1</name>
    <name evidence="8" type="synonym">vapC</name>
    <name evidence="10" type="ORF">GCM10011487_35160</name>
</gene>
<dbReference type="PANTHER" id="PTHR33653">
    <property type="entry name" value="RIBONUCLEASE VAPC2"/>
    <property type="match status" value="1"/>
</dbReference>
<dbReference type="HAMAP" id="MF_00265">
    <property type="entry name" value="VapC_Nob1"/>
    <property type="match status" value="1"/>
</dbReference>
<keyword evidence="8" id="KW-0800">Toxin</keyword>
<keyword evidence="3 8" id="KW-0540">Nuclease</keyword>
<evidence type="ECO:0000256" key="1">
    <source>
        <dbReference type="ARBA" id="ARBA00001946"/>
    </source>
</evidence>
<evidence type="ECO:0000256" key="7">
    <source>
        <dbReference type="ARBA" id="ARBA00038093"/>
    </source>
</evidence>
<dbReference type="Gene3D" id="3.40.50.1010">
    <property type="entry name" value="5'-nuclease"/>
    <property type="match status" value="1"/>
</dbReference>
<keyword evidence="10" id="KW-0255">Endonuclease</keyword>
<evidence type="ECO:0000256" key="2">
    <source>
        <dbReference type="ARBA" id="ARBA00022649"/>
    </source>
</evidence>
<keyword evidence="2 8" id="KW-1277">Toxin-antitoxin system</keyword>
<feature type="domain" description="PIN" evidence="9">
    <location>
        <begin position="5"/>
        <end position="123"/>
    </location>
</feature>
<comment type="similarity">
    <text evidence="7 8">Belongs to the PINc/VapC protein family.</text>
</comment>
<dbReference type="InterPro" id="IPR050556">
    <property type="entry name" value="Type_II_TA_system_RNase"/>
</dbReference>
<dbReference type="GO" id="GO:0090729">
    <property type="term" value="F:toxin activity"/>
    <property type="evidence" value="ECO:0007669"/>
    <property type="project" value="UniProtKB-KW"/>
</dbReference>
<dbReference type="SUPFAM" id="SSF88723">
    <property type="entry name" value="PIN domain-like"/>
    <property type="match status" value="1"/>
</dbReference>
<organism evidence="10 11">
    <name type="scientific">Steroidobacter agaridevorans</name>
    <dbReference type="NCBI Taxonomy" id="2695856"/>
    <lineage>
        <taxon>Bacteria</taxon>
        <taxon>Pseudomonadati</taxon>
        <taxon>Pseudomonadota</taxon>
        <taxon>Gammaproteobacteria</taxon>
        <taxon>Steroidobacterales</taxon>
        <taxon>Steroidobacteraceae</taxon>
        <taxon>Steroidobacter</taxon>
    </lineage>
</organism>
<keyword evidence="11" id="KW-1185">Reference proteome</keyword>
<dbReference type="EC" id="3.1.-.-" evidence="8"/>
<keyword evidence="4 8" id="KW-0479">Metal-binding</keyword>
<protein>
    <recommendedName>
        <fullName evidence="8">Ribonuclease VapC</fullName>
        <shortName evidence="8">RNase VapC</shortName>
        <ecNumber evidence="8">3.1.-.-</ecNumber>
    </recommendedName>
    <alternativeName>
        <fullName evidence="8">Toxin VapC</fullName>
    </alternativeName>
</protein>
<dbReference type="AlphaFoldDB" id="A0A829YFY9"/>
<dbReference type="GO" id="GO:0016787">
    <property type="term" value="F:hydrolase activity"/>
    <property type="evidence" value="ECO:0007669"/>
    <property type="project" value="UniProtKB-KW"/>
</dbReference>
<dbReference type="GO" id="GO:0004540">
    <property type="term" value="F:RNA nuclease activity"/>
    <property type="evidence" value="ECO:0007669"/>
    <property type="project" value="InterPro"/>
</dbReference>
<evidence type="ECO:0000313" key="10">
    <source>
        <dbReference type="EMBL" id="GFE81516.1"/>
    </source>
</evidence>
<dbReference type="GO" id="GO:0000287">
    <property type="term" value="F:magnesium ion binding"/>
    <property type="evidence" value="ECO:0007669"/>
    <property type="project" value="UniProtKB-UniRule"/>
</dbReference>
<dbReference type="InterPro" id="IPR029060">
    <property type="entry name" value="PIN-like_dom_sf"/>
</dbReference>
<dbReference type="PANTHER" id="PTHR33653:SF1">
    <property type="entry name" value="RIBONUCLEASE VAPC2"/>
    <property type="match status" value="1"/>
</dbReference>
<keyword evidence="6 8" id="KW-0460">Magnesium</keyword>
<evidence type="ECO:0000256" key="6">
    <source>
        <dbReference type="ARBA" id="ARBA00022842"/>
    </source>
</evidence>
<evidence type="ECO:0000256" key="4">
    <source>
        <dbReference type="ARBA" id="ARBA00022723"/>
    </source>
</evidence>
<evidence type="ECO:0000256" key="5">
    <source>
        <dbReference type="ARBA" id="ARBA00022801"/>
    </source>
</evidence>
<dbReference type="CDD" id="cd09881">
    <property type="entry name" value="PIN_VapC4-5_FitB-like"/>
    <property type="match status" value="1"/>
</dbReference>
<dbReference type="Pfam" id="PF01850">
    <property type="entry name" value="PIN"/>
    <property type="match status" value="1"/>
</dbReference>
<evidence type="ECO:0000256" key="8">
    <source>
        <dbReference type="HAMAP-Rule" id="MF_00265"/>
    </source>
</evidence>
<comment type="caution">
    <text evidence="10">The sequence shown here is derived from an EMBL/GenBank/DDBJ whole genome shotgun (WGS) entry which is preliminary data.</text>
</comment>
<name>A0A829YFY9_9GAMM</name>
<dbReference type="GO" id="GO:0004519">
    <property type="term" value="F:endonuclease activity"/>
    <property type="evidence" value="ECO:0007669"/>
    <property type="project" value="UniProtKB-KW"/>
</dbReference>
<evidence type="ECO:0000313" key="11">
    <source>
        <dbReference type="Proteomes" id="UP000445000"/>
    </source>
</evidence>
<sequence length="131" mass="14520">MTGFMLDTDISSYIIRRRPAALAEKFQKHADSLCVSVMTAAELRFGAEKAGRPQLVELVEGFLERLAILDWTDGVCAHYARIRSALEQAGKPIGNMDLLIAAHAVSQRMTLVTNNLRHFAHVPGLKSEVWS</sequence>
<comment type="function">
    <text evidence="8">Toxic component of a toxin-antitoxin (TA) system. An RNase.</text>
</comment>
<reference evidence="11" key="1">
    <citation type="submission" date="2020-01" db="EMBL/GenBank/DDBJ databases">
        <title>'Steroidobacter agaridevorans' sp. nov., agar-degrading bacteria isolated from rhizosphere soils.</title>
        <authorList>
            <person name="Ikenaga M."/>
            <person name="Kataoka M."/>
            <person name="Murouchi A."/>
            <person name="Katsuragi S."/>
            <person name="Sakai M."/>
        </authorList>
    </citation>
    <scope>NUCLEOTIDE SEQUENCE [LARGE SCALE GENOMIC DNA]</scope>
    <source>
        <strain evidence="11">YU21-B</strain>
    </source>
</reference>